<dbReference type="PROSITE" id="PS51494">
    <property type="entry name" value="SPOIVB"/>
    <property type="match status" value="1"/>
</dbReference>
<dbReference type="InterPro" id="IPR008763">
    <property type="entry name" value="Peptidase_S55"/>
</dbReference>
<name>A0A1F8EU92_9BACT</name>
<dbReference type="AlphaFoldDB" id="A0A1F8EU92"/>
<sequence>MFLHRFLAFVFLLTLICGQQLISGQEIMPLNQIRPGDKGYGLTVFLGSEPEPFDFEVIGIVESGWGPYIMVELSGGPKGKDGLEILNKAKVMSGMSGSPMYTNSGKIIGALSSAPPSQINSKALVTPIESMLGFRPKIINEYVGLTVDAFPIFPRQLNLADSLKDKIKPGDMYTFCLYWGDDQYCPSGTVTHLDPKNQGTFLTLGHPATDAVGPTALPFWRAEVLTEVAKADSSFKVSSKIGPALGSIIFDGPFGQIGKLGALPKFFPMTISIEDYFSEKLETRYSFAYTRNAGAYAAAIIVGRRGWIGNFLDVEAEITIDVVGQDKVSFKGDFNKTGPINLILDSIITEDLNPVIDNINVVLRARPKYKNLDLQNISVEVKDDDNNKLATNISIVAAGNTRLVTSLNVSLDKKYLNKKLYLADGRELLNMILSSSAIKSGTVNLLNAVSDRDALYLFFADEQLISSTQKPPNTAVFPASSLSGWLADEIKPPSFDGKTAESNNIWMPHPLFGSIEILAKINKPGQDYIINGKKDFTISPADQSGQSGKIAQPQGVAKKKFWLF</sequence>
<proteinExistence type="predicted"/>
<dbReference type="STRING" id="1802668.A2831_01025"/>
<evidence type="ECO:0000313" key="2">
    <source>
        <dbReference type="EMBL" id="OGN04431.1"/>
    </source>
</evidence>
<evidence type="ECO:0000313" key="3">
    <source>
        <dbReference type="Proteomes" id="UP000177507"/>
    </source>
</evidence>
<reference evidence="2 3" key="1">
    <citation type="journal article" date="2016" name="Nat. Commun.">
        <title>Thousands of microbial genomes shed light on interconnected biogeochemical processes in an aquifer system.</title>
        <authorList>
            <person name="Anantharaman K."/>
            <person name="Brown C.T."/>
            <person name="Hug L.A."/>
            <person name="Sharon I."/>
            <person name="Castelle C.J."/>
            <person name="Probst A.J."/>
            <person name="Thomas B.C."/>
            <person name="Singh A."/>
            <person name="Wilkins M.J."/>
            <person name="Karaoz U."/>
            <person name="Brodie E.L."/>
            <person name="Williams K.H."/>
            <person name="Hubbard S.S."/>
            <person name="Banfield J.F."/>
        </authorList>
    </citation>
    <scope>NUCLEOTIDE SEQUENCE [LARGE SCALE GENOMIC DNA]</scope>
</reference>
<protein>
    <recommendedName>
        <fullName evidence="1">Peptidase S55 domain-containing protein</fullName>
    </recommendedName>
</protein>
<accession>A0A1F8EU92</accession>
<gene>
    <name evidence="2" type="ORF">A2831_01025</name>
</gene>
<comment type="caution">
    <text evidence="2">The sequence shown here is derived from an EMBL/GenBank/DDBJ whole genome shotgun (WGS) entry which is preliminary data.</text>
</comment>
<dbReference type="Proteomes" id="UP000177507">
    <property type="component" value="Unassembled WGS sequence"/>
</dbReference>
<feature type="domain" description="Peptidase S55" evidence="1">
    <location>
        <begin position="1"/>
        <end position="147"/>
    </location>
</feature>
<evidence type="ECO:0000259" key="1">
    <source>
        <dbReference type="PROSITE" id="PS51494"/>
    </source>
</evidence>
<dbReference type="EMBL" id="MGJI01000021">
    <property type="protein sequence ID" value="OGN04431.1"/>
    <property type="molecule type" value="Genomic_DNA"/>
</dbReference>
<organism evidence="2 3">
    <name type="scientific">Candidatus Yanofskybacteria bacterium RIFCSPHIGHO2_01_FULL_44_17</name>
    <dbReference type="NCBI Taxonomy" id="1802668"/>
    <lineage>
        <taxon>Bacteria</taxon>
        <taxon>Candidatus Yanofskyibacteriota</taxon>
    </lineage>
</organism>